<evidence type="ECO:0000313" key="2">
    <source>
        <dbReference type="EMBL" id="KAK8151146.1"/>
    </source>
</evidence>
<sequence>MLLFFLRYPLLAFGFLGRQGSPCLSNASKQSNPSRQQPRGKSRPRNRCIRWQLAWSPFLSLLATGTIFEQIYIQQLQPTHRHSRAFSPHIIIALRRYFREVVVLLAANFKTLKPLAVGHRRLPLISHITHDRGPGTRANNKHSSCRRWLLYSANHNRLESHRVC</sequence>
<proteinExistence type="predicted"/>
<name>A0ABR1XEP3_9PEZI</name>
<feature type="region of interest" description="Disordered" evidence="1">
    <location>
        <begin position="25"/>
        <end position="45"/>
    </location>
</feature>
<keyword evidence="3" id="KW-1185">Reference proteome</keyword>
<comment type="caution">
    <text evidence="2">The sequence shown here is derived from an EMBL/GenBank/DDBJ whole genome shotgun (WGS) entry which is preliminary data.</text>
</comment>
<accession>A0ABR1XEP3</accession>
<feature type="compositionally biased region" description="Polar residues" evidence="1">
    <location>
        <begin position="25"/>
        <end position="37"/>
    </location>
</feature>
<gene>
    <name evidence="2" type="ORF">IWX90DRAFT_96523</name>
</gene>
<evidence type="ECO:0000313" key="3">
    <source>
        <dbReference type="Proteomes" id="UP001456524"/>
    </source>
</evidence>
<evidence type="ECO:0008006" key="4">
    <source>
        <dbReference type="Google" id="ProtNLM"/>
    </source>
</evidence>
<dbReference type="Proteomes" id="UP001456524">
    <property type="component" value="Unassembled WGS sequence"/>
</dbReference>
<dbReference type="EMBL" id="JBBWUH010000019">
    <property type="protein sequence ID" value="KAK8151146.1"/>
    <property type="molecule type" value="Genomic_DNA"/>
</dbReference>
<evidence type="ECO:0000256" key="1">
    <source>
        <dbReference type="SAM" id="MobiDB-lite"/>
    </source>
</evidence>
<protein>
    <recommendedName>
        <fullName evidence="4">Secreted protein</fullName>
    </recommendedName>
</protein>
<organism evidence="2 3">
    <name type="scientific">Phyllosticta citrichinensis</name>
    <dbReference type="NCBI Taxonomy" id="1130410"/>
    <lineage>
        <taxon>Eukaryota</taxon>
        <taxon>Fungi</taxon>
        <taxon>Dikarya</taxon>
        <taxon>Ascomycota</taxon>
        <taxon>Pezizomycotina</taxon>
        <taxon>Dothideomycetes</taxon>
        <taxon>Dothideomycetes incertae sedis</taxon>
        <taxon>Botryosphaeriales</taxon>
        <taxon>Phyllostictaceae</taxon>
        <taxon>Phyllosticta</taxon>
    </lineage>
</organism>
<reference evidence="2 3" key="1">
    <citation type="journal article" date="2022" name="G3 (Bethesda)">
        <title>Enemy or ally: a genomic approach to elucidate the lifestyle of Phyllosticta citrichinaensis.</title>
        <authorList>
            <person name="Buijs V.A."/>
            <person name="Groenewald J.Z."/>
            <person name="Haridas S."/>
            <person name="LaButti K.M."/>
            <person name="Lipzen A."/>
            <person name="Martin F.M."/>
            <person name="Barry K."/>
            <person name="Grigoriev I.V."/>
            <person name="Crous P.W."/>
            <person name="Seidl M.F."/>
        </authorList>
    </citation>
    <scope>NUCLEOTIDE SEQUENCE [LARGE SCALE GENOMIC DNA]</scope>
    <source>
        <strain evidence="2 3">CBS 129764</strain>
    </source>
</reference>